<keyword evidence="1" id="KW-0175">Coiled coil</keyword>
<feature type="coiled-coil region" evidence="1">
    <location>
        <begin position="76"/>
        <end position="103"/>
    </location>
</feature>
<evidence type="ECO:0000313" key="2">
    <source>
        <dbReference type="EMBL" id="ORE09973.1"/>
    </source>
</evidence>
<accession>A0A1X0RD45</accession>
<dbReference type="Proteomes" id="UP000242414">
    <property type="component" value="Unassembled WGS sequence"/>
</dbReference>
<name>A0A1X0RD45_RHIZD</name>
<evidence type="ECO:0000256" key="1">
    <source>
        <dbReference type="SAM" id="Coils"/>
    </source>
</evidence>
<dbReference type="EMBL" id="KV921870">
    <property type="protein sequence ID" value="ORE09973.1"/>
    <property type="molecule type" value="Genomic_DNA"/>
</dbReference>
<reference evidence="2" key="1">
    <citation type="journal article" date="2016" name="Proc. Natl. Acad. Sci. U.S.A.">
        <title>Lipid metabolic changes in an early divergent fungus govern the establishment of a mutualistic symbiosis with endobacteria.</title>
        <authorList>
            <person name="Lastovetsky O.A."/>
            <person name="Gaspar M.L."/>
            <person name="Mondo S.J."/>
            <person name="LaButti K.M."/>
            <person name="Sandor L."/>
            <person name="Grigoriev I.V."/>
            <person name="Henry S.A."/>
            <person name="Pawlowska T.E."/>
        </authorList>
    </citation>
    <scope>NUCLEOTIDE SEQUENCE [LARGE SCALE GENOMIC DNA]</scope>
    <source>
        <strain evidence="2">ATCC 52814</strain>
    </source>
</reference>
<gene>
    <name evidence="2" type="ORF">BCV72DRAFT_42865</name>
</gene>
<organism evidence="2">
    <name type="scientific">Rhizopus microsporus var. microsporus</name>
    <dbReference type="NCBI Taxonomy" id="86635"/>
    <lineage>
        <taxon>Eukaryota</taxon>
        <taxon>Fungi</taxon>
        <taxon>Fungi incertae sedis</taxon>
        <taxon>Mucoromycota</taxon>
        <taxon>Mucoromycotina</taxon>
        <taxon>Mucoromycetes</taxon>
        <taxon>Mucorales</taxon>
        <taxon>Mucorineae</taxon>
        <taxon>Rhizopodaceae</taxon>
        <taxon>Rhizopus</taxon>
    </lineage>
</organism>
<protein>
    <submittedName>
        <fullName evidence="2">Uncharacterized protein</fullName>
    </submittedName>
</protein>
<proteinExistence type="predicted"/>
<sequence length="105" mass="12521">MLHSLGRKFHYGDKEVFKKMNVFFLQGTPTKFRVRKMGLVEKEVCLLQKCSGVNLKHNEPREILLKNLINMVWKLKIEIENNLRRVEELAQSHQDNLKSQEKMLR</sequence>
<dbReference type="AlphaFoldDB" id="A0A1X0RD45"/>
<dbReference type="VEuPathDB" id="FungiDB:BCV72DRAFT_42865"/>